<dbReference type="PROSITE" id="PS51257">
    <property type="entry name" value="PROKAR_LIPOPROTEIN"/>
    <property type="match status" value="1"/>
</dbReference>
<dbReference type="Proteomes" id="UP001327560">
    <property type="component" value="Chromosome 1"/>
</dbReference>
<dbReference type="Pfam" id="PF00702">
    <property type="entry name" value="Hydrolase"/>
    <property type="match status" value="1"/>
</dbReference>
<name>A0AAQ3PY77_9LILI</name>
<dbReference type="PANTHER" id="PTHR12725">
    <property type="entry name" value="HALOACID DEHALOGENASE-LIKE HYDROLASE"/>
    <property type="match status" value="1"/>
</dbReference>
<dbReference type="NCBIfam" id="TIGR01509">
    <property type="entry name" value="HAD-SF-IA-v3"/>
    <property type="match status" value="1"/>
</dbReference>
<protein>
    <submittedName>
        <fullName evidence="2">Uncharacterized protein</fullName>
    </submittedName>
</protein>
<dbReference type="EMBL" id="CP136890">
    <property type="protein sequence ID" value="WOK92423.1"/>
    <property type="molecule type" value="Genomic_DNA"/>
</dbReference>
<dbReference type="SFLD" id="SFLDS00003">
    <property type="entry name" value="Haloacid_Dehalogenase"/>
    <property type="match status" value="1"/>
</dbReference>
<dbReference type="Gene3D" id="3.40.50.1000">
    <property type="entry name" value="HAD superfamily/HAD-like"/>
    <property type="match status" value="1"/>
</dbReference>
<dbReference type="Gene3D" id="1.10.150.450">
    <property type="match status" value="1"/>
</dbReference>
<dbReference type="SUPFAM" id="SSF56784">
    <property type="entry name" value="HAD-like"/>
    <property type="match status" value="1"/>
</dbReference>
<proteinExistence type="predicted"/>
<keyword evidence="3" id="KW-1185">Reference proteome</keyword>
<accession>A0AAQ3PY77</accession>
<dbReference type="InterPro" id="IPR010237">
    <property type="entry name" value="Pyr-5-nucltdase"/>
</dbReference>
<dbReference type="SFLD" id="SFLDG01129">
    <property type="entry name" value="C1.5:_HAD__Beta-PGM__Phosphata"/>
    <property type="match status" value="1"/>
</dbReference>
<evidence type="ECO:0000313" key="2">
    <source>
        <dbReference type="EMBL" id="WOK92423.1"/>
    </source>
</evidence>
<dbReference type="InterPro" id="IPR036412">
    <property type="entry name" value="HAD-like_sf"/>
</dbReference>
<evidence type="ECO:0000313" key="3">
    <source>
        <dbReference type="Proteomes" id="UP001327560"/>
    </source>
</evidence>
<organism evidence="2 3">
    <name type="scientific">Canna indica</name>
    <name type="common">Indian-shot</name>
    <dbReference type="NCBI Taxonomy" id="4628"/>
    <lineage>
        <taxon>Eukaryota</taxon>
        <taxon>Viridiplantae</taxon>
        <taxon>Streptophyta</taxon>
        <taxon>Embryophyta</taxon>
        <taxon>Tracheophyta</taxon>
        <taxon>Spermatophyta</taxon>
        <taxon>Magnoliopsida</taxon>
        <taxon>Liliopsida</taxon>
        <taxon>Zingiberales</taxon>
        <taxon>Cannaceae</taxon>
        <taxon>Canna</taxon>
    </lineage>
</organism>
<dbReference type="AlphaFoldDB" id="A0AAQ3PY77"/>
<dbReference type="PANTHER" id="PTHR12725:SF81">
    <property type="entry name" value="OS03G0701200 PROTEIN"/>
    <property type="match status" value="1"/>
</dbReference>
<dbReference type="InterPro" id="IPR006439">
    <property type="entry name" value="HAD-SF_hydro_IA"/>
</dbReference>
<sequence>MEIRGSQSPFDCLLLDLDDTLYSSTIGIGQACKKNIEEFLASKCGISSERASSLRAELFKSHGSSLAGLIARGYDLHPDEYHCYVHGRLPYELIKPDAELRELLLSIPQHKILFTNSDRQHARRTLQRLGIEEECFHSIICFETMNPHLFKDGRRANCSPPSSLAVETSEVILKPSAAAMEMAVRLAGFAPHRMVFVDDNERNIASGKAVGLRTALVGKLIKTNEADYLLDCITGLKEVVPEIWGQQKEGGGEHGIGVTMRSDLDSMRPTTPIGA</sequence>
<dbReference type="InterPro" id="IPR023214">
    <property type="entry name" value="HAD_sf"/>
</dbReference>
<feature type="region of interest" description="Disordered" evidence="1">
    <location>
        <begin position="248"/>
        <end position="275"/>
    </location>
</feature>
<reference evidence="2 3" key="1">
    <citation type="submission" date="2023-10" db="EMBL/GenBank/DDBJ databases">
        <title>Chromosome-scale genome assembly provides insights into flower coloration mechanisms of Canna indica.</title>
        <authorList>
            <person name="Li C."/>
        </authorList>
    </citation>
    <scope>NUCLEOTIDE SEQUENCE [LARGE SCALE GENOMIC DNA]</scope>
    <source>
        <tissue evidence="2">Flower</tissue>
    </source>
</reference>
<dbReference type="NCBIfam" id="TIGR01993">
    <property type="entry name" value="Pyr-5-nucltdase"/>
    <property type="match status" value="1"/>
</dbReference>
<dbReference type="SFLD" id="SFLDG01132">
    <property type="entry name" value="C1.5.3:_5'-Nucleotidase_Like"/>
    <property type="match status" value="1"/>
</dbReference>
<gene>
    <name evidence="2" type="ORF">Cni_G01114</name>
</gene>
<evidence type="ECO:0000256" key="1">
    <source>
        <dbReference type="SAM" id="MobiDB-lite"/>
    </source>
</evidence>